<dbReference type="Proteomes" id="UP000288805">
    <property type="component" value="Unassembled WGS sequence"/>
</dbReference>
<evidence type="ECO:0000313" key="1">
    <source>
        <dbReference type="EMBL" id="RVW37123.1"/>
    </source>
</evidence>
<evidence type="ECO:0000313" key="2">
    <source>
        <dbReference type="Proteomes" id="UP000288805"/>
    </source>
</evidence>
<comment type="caution">
    <text evidence="1">The sequence shown here is derived from an EMBL/GenBank/DDBJ whole genome shotgun (WGS) entry which is preliminary data.</text>
</comment>
<protein>
    <recommendedName>
        <fullName evidence="3">G-patch domain-containing protein</fullName>
    </recommendedName>
</protein>
<organism evidence="1 2">
    <name type="scientific">Vitis vinifera</name>
    <name type="common">Grape</name>
    <dbReference type="NCBI Taxonomy" id="29760"/>
    <lineage>
        <taxon>Eukaryota</taxon>
        <taxon>Viridiplantae</taxon>
        <taxon>Streptophyta</taxon>
        <taxon>Embryophyta</taxon>
        <taxon>Tracheophyta</taxon>
        <taxon>Spermatophyta</taxon>
        <taxon>Magnoliopsida</taxon>
        <taxon>eudicotyledons</taxon>
        <taxon>Gunneridae</taxon>
        <taxon>Pentapetalae</taxon>
        <taxon>rosids</taxon>
        <taxon>Vitales</taxon>
        <taxon>Vitaceae</taxon>
        <taxon>Viteae</taxon>
        <taxon>Vitis</taxon>
    </lineage>
</organism>
<sequence length="369" mass="42559">MKFIHEGRIIMIQSDWDVVISSEPKLQISHNEDDLHLTRFTFDEVQVVSLEDDNRDMVPMTFDQYSSTLVLNMMRDMSYLPGLGLGCRQHGPHKFTFRVDHDIPYGLGYTPMEEDARYMARLRKNRVRARLFGVLFDYPLRPYIFQLIDYFVRGQMHLGIGIPETPDVMTVAPPSPDQASMFSICFSEAFFDYDILMDTVIDANGVTLLDACTEEMDMIGYVAHAAWVLFCLDMFGAFMLEIDDNESITVVTPDVITIEGAFDSMDPLFSFDTMFGFVTHFDDVAGGNNNDMSVFEYSFVSSDKMSRYDQLSLLDERRLRVINYIQAYQRKMTCAFRKRVKPRKFQKGDLVLKVLRGLISDPKGKFRLS</sequence>
<proteinExistence type="predicted"/>
<dbReference type="EMBL" id="QGNW01001547">
    <property type="protein sequence ID" value="RVW37123.1"/>
    <property type="molecule type" value="Genomic_DNA"/>
</dbReference>
<evidence type="ECO:0008006" key="3">
    <source>
        <dbReference type="Google" id="ProtNLM"/>
    </source>
</evidence>
<reference evidence="1 2" key="1">
    <citation type="journal article" date="2018" name="PLoS Genet.">
        <title>Population sequencing reveals clonal diversity and ancestral inbreeding in the grapevine cultivar Chardonnay.</title>
        <authorList>
            <person name="Roach M.J."/>
            <person name="Johnson D.L."/>
            <person name="Bohlmann J."/>
            <person name="van Vuuren H.J."/>
            <person name="Jones S.J."/>
            <person name="Pretorius I.S."/>
            <person name="Schmidt S.A."/>
            <person name="Borneman A.R."/>
        </authorList>
    </citation>
    <scope>NUCLEOTIDE SEQUENCE [LARGE SCALE GENOMIC DNA]</scope>
    <source>
        <strain evidence="2">cv. Chardonnay</strain>
        <tissue evidence="1">Leaf</tissue>
    </source>
</reference>
<gene>
    <name evidence="1" type="ORF">CK203_084528</name>
</gene>
<accession>A0A438DNV4</accession>
<dbReference type="AlphaFoldDB" id="A0A438DNV4"/>
<name>A0A438DNV4_VITVI</name>